<proteinExistence type="predicted"/>
<evidence type="ECO:0000313" key="1">
    <source>
        <dbReference type="EMBL" id="AIC11508.1"/>
    </source>
</evidence>
<dbReference type="KEGG" id="xfs:D934_10135"/>
<dbReference type="PATRIC" id="fig|155920.8.peg.2374"/>
<reference evidence="1 2" key="1">
    <citation type="submission" date="2013-08" db="EMBL/GenBank/DDBJ databases">
        <authorList>
            <person name="Stouthamer R."/>
            <person name="Nunney L."/>
        </authorList>
    </citation>
    <scope>NUCLEOTIDE SEQUENCE [LARGE SCALE GENOMIC DNA]</scope>
    <source>
        <strain evidence="2">ann-1</strain>
    </source>
</reference>
<sequence length="56" mass="6306">MFQIITIAIALLGAVLLIWLFLLVQRANADLRLKNHRSKDAGLADLLNMPLSWMMA</sequence>
<dbReference type="Proteomes" id="UP000027215">
    <property type="component" value="Chromosome"/>
</dbReference>
<gene>
    <name evidence="1" type="ORF">D934_10135</name>
</gene>
<dbReference type="EMBL" id="CP006696">
    <property type="protein sequence ID" value="AIC11508.1"/>
    <property type="molecule type" value="Genomic_DNA"/>
</dbReference>
<dbReference type="HOGENOM" id="CLU_3013351_0_0_6"/>
<organism evidence="1 2">
    <name type="scientific">Xylella fastidiosa subsp. sandyi Ann-1</name>
    <dbReference type="NCBI Taxonomy" id="155920"/>
    <lineage>
        <taxon>Bacteria</taxon>
        <taxon>Pseudomonadati</taxon>
        <taxon>Pseudomonadota</taxon>
        <taxon>Gammaproteobacteria</taxon>
        <taxon>Lysobacterales</taxon>
        <taxon>Lysobacteraceae</taxon>
        <taxon>Xylella</taxon>
    </lineage>
</organism>
<evidence type="ECO:0000313" key="2">
    <source>
        <dbReference type="Proteomes" id="UP000027215"/>
    </source>
</evidence>
<dbReference type="RefSeq" id="WP_020851114.1">
    <property type="nucleotide sequence ID" value="NZ_CP006696.1"/>
</dbReference>
<dbReference type="AlphaFoldDB" id="A0A060H7G3"/>
<accession>A0A060H7G3</accession>
<protein>
    <submittedName>
        <fullName evidence="1">Uncharacterized protein</fullName>
    </submittedName>
</protein>
<name>A0A060H7G3_XYLFS</name>